<protein>
    <submittedName>
        <fullName evidence="2">Uncharacterized protein</fullName>
    </submittedName>
</protein>
<evidence type="ECO:0000256" key="1">
    <source>
        <dbReference type="SAM" id="MobiDB-lite"/>
    </source>
</evidence>
<dbReference type="EMBL" id="CAUYUJ010013758">
    <property type="protein sequence ID" value="CAK0836690.1"/>
    <property type="molecule type" value="Genomic_DNA"/>
</dbReference>
<reference evidence="2" key="1">
    <citation type="submission" date="2023-10" db="EMBL/GenBank/DDBJ databases">
        <authorList>
            <person name="Chen Y."/>
            <person name="Shah S."/>
            <person name="Dougan E. K."/>
            <person name="Thang M."/>
            <person name="Chan C."/>
        </authorList>
    </citation>
    <scope>NUCLEOTIDE SEQUENCE [LARGE SCALE GENOMIC DNA]</scope>
</reference>
<evidence type="ECO:0000313" key="2">
    <source>
        <dbReference type="EMBL" id="CAK0836690.1"/>
    </source>
</evidence>
<keyword evidence="3" id="KW-1185">Reference proteome</keyword>
<comment type="caution">
    <text evidence="2">The sequence shown here is derived from an EMBL/GenBank/DDBJ whole genome shotgun (WGS) entry which is preliminary data.</text>
</comment>
<proteinExistence type="predicted"/>
<dbReference type="Proteomes" id="UP001189429">
    <property type="component" value="Unassembled WGS sequence"/>
</dbReference>
<organism evidence="2 3">
    <name type="scientific">Prorocentrum cordatum</name>
    <dbReference type="NCBI Taxonomy" id="2364126"/>
    <lineage>
        <taxon>Eukaryota</taxon>
        <taxon>Sar</taxon>
        <taxon>Alveolata</taxon>
        <taxon>Dinophyceae</taxon>
        <taxon>Prorocentrales</taxon>
        <taxon>Prorocentraceae</taxon>
        <taxon>Prorocentrum</taxon>
    </lineage>
</organism>
<feature type="compositionally biased region" description="Basic and acidic residues" evidence="1">
    <location>
        <begin position="124"/>
        <end position="134"/>
    </location>
</feature>
<accession>A0ABN9SW18</accession>
<evidence type="ECO:0000313" key="3">
    <source>
        <dbReference type="Proteomes" id="UP001189429"/>
    </source>
</evidence>
<feature type="region of interest" description="Disordered" evidence="1">
    <location>
        <begin position="108"/>
        <end position="135"/>
    </location>
</feature>
<name>A0ABN9SW18_9DINO</name>
<sequence length="246" mass="27884">MQSSTPGLQLYIRERHFRPRNGRRHCLTPARLYGLERASSPPVEFPQGCRVPRVEVCKTGPGWRADSLNGATAAGAQVYIHLGRQMRPPTLPVQPRKPRARRDCQPLGNVREDQVGYHQQGEGGGEKEGDKDSSHVWTRNWRSEMNLFSRWQHHCWDEWCAKVKQLHKHKLSEIRAGPLNLRRAPLAENYATLLARGAPRAREGGPAPTEEVHADLQKLCLCNLFFVDELLPPPPTRGTSRFLAQS</sequence>
<gene>
    <name evidence="2" type="ORF">PCOR1329_LOCUS33112</name>
</gene>